<evidence type="ECO:0000256" key="1">
    <source>
        <dbReference type="SAM" id="MobiDB-lite"/>
    </source>
</evidence>
<comment type="caution">
    <text evidence="2">The sequence shown here is derived from an EMBL/GenBank/DDBJ whole genome shotgun (WGS) entry which is preliminary data.</text>
</comment>
<evidence type="ECO:0008006" key="4">
    <source>
        <dbReference type="Google" id="ProtNLM"/>
    </source>
</evidence>
<dbReference type="Proteomes" id="UP001432027">
    <property type="component" value="Unassembled WGS sequence"/>
</dbReference>
<feature type="region of interest" description="Disordered" evidence="1">
    <location>
        <begin position="234"/>
        <end position="287"/>
    </location>
</feature>
<proteinExistence type="predicted"/>
<organism evidence="2 3">
    <name type="scientific">Pristionchus entomophagus</name>
    <dbReference type="NCBI Taxonomy" id="358040"/>
    <lineage>
        <taxon>Eukaryota</taxon>
        <taxon>Metazoa</taxon>
        <taxon>Ecdysozoa</taxon>
        <taxon>Nematoda</taxon>
        <taxon>Chromadorea</taxon>
        <taxon>Rhabditida</taxon>
        <taxon>Rhabditina</taxon>
        <taxon>Diplogasteromorpha</taxon>
        <taxon>Diplogasteroidea</taxon>
        <taxon>Neodiplogasteridae</taxon>
        <taxon>Pristionchus</taxon>
    </lineage>
</organism>
<feature type="region of interest" description="Disordered" evidence="1">
    <location>
        <begin position="381"/>
        <end position="417"/>
    </location>
</feature>
<feature type="compositionally biased region" description="Low complexity" evidence="1">
    <location>
        <begin position="381"/>
        <end position="394"/>
    </location>
</feature>
<evidence type="ECO:0000313" key="2">
    <source>
        <dbReference type="EMBL" id="GMT03001.1"/>
    </source>
</evidence>
<protein>
    <recommendedName>
        <fullName evidence="4">ZP domain-containing protein</fullName>
    </recommendedName>
</protein>
<accession>A0AAV5U7Y6</accession>
<reference evidence="2" key="1">
    <citation type="submission" date="2023-10" db="EMBL/GenBank/DDBJ databases">
        <title>Genome assembly of Pristionchus species.</title>
        <authorList>
            <person name="Yoshida K."/>
            <person name="Sommer R.J."/>
        </authorList>
    </citation>
    <scope>NUCLEOTIDE SEQUENCE</scope>
    <source>
        <strain evidence="2">RS0144</strain>
    </source>
</reference>
<feature type="non-terminal residue" evidence="2">
    <location>
        <position position="1"/>
    </location>
</feature>
<gene>
    <name evidence="2" type="ORF">PENTCL1PPCAC_25175</name>
</gene>
<evidence type="ECO:0000313" key="3">
    <source>
        <dbReference type="Proteomes" id="UP001432027"/>
    </source>
</evidence>
<dbReference type="EMBL" id="BTSX01000006">
    <property type="protein sequence ID" value="GMT03001.1"/>
    <property type="molecule type" value="Genomic_DNA"/>
</dbReference>
<sequence length="613" mass="67751">PLSDQSLIIRLLPVPSEDASSSCPRRRERFRCAFLSRLRLDHPPREVQFEISALRCDVSQFDVQSGCVICVARRLPEEANKVIALSLLLDADAIVHSVFTRNCSTHQGTFQQLVGGAFRAVVAPEYGAAAERLLATQCESPLELDLLLGDKQFRVTATSLFSPRSAATRLECTVSWCTVRKPSPAFQPQLQQQQPQQIVVPPPAYAGYETSPLVDPQDALSLVCSSVFGDENMNMPARSQEVTPTERVRKKPGPKKQSKPRVKKGAAAAAGTPQDSAVSSSTGDEKNSVLKSLLGAPIQHPPMPMEMHPAYYNPVMYQQPQQPAAVAQQQHQQQQMFVQQQGQPNGYMVDMQQAQQWQQQQQAHPQQQMYYQQQMAYQMPAAQPTSAPAPAPTNAKKRKASNENGEKKPRGRQSAAAVAEAQRAAALAAQAQQQQQQVYYQQNQMMQGDMTAAYRFDPSQQQQLQMQQMQQHQQWMQMQQPGTMNMQPVQQQMQPAQITMMQQSAAAQQQQQRTPAMQQGSEFVRMELRQSLQAKQMAGRPSPANAMDVAVGSVGSTGSTAGSGTLEYLSDLLSDAELETLCDWKLCAGGGNGCGFDLENDDYTRKVVQRLLS</sequence>
<keyword evidence="3" id="KW-1185">Reference proteome</keyword>
<name>A0AAV5U7Y6_9BILA</name>
<feature type="compositionally biased region" description="Polar residues" evidence="1">
    <location>
        <begin position="273"/>
        <end position="282"/>
    </location>
</feature>
<feature type="compositionally biased region" description="Basic residues" evidence="1">
    <location>
        <begin position="248"/>
        <end position="264"/>
    </location>
</feature>
<dbReference type="AlphaFoldDB" id="A0AAV5U7Y6"/>